<evidence type="ECO:0000313" key="6">
    <source>
        <dbReference type="Proteomes" id="UP000182444"/>
    </source>
</evidence>
<dbReference type="InterPro" id="IPR036663">
    <property type="entry name" value="Fumarylacetoacetase_C_sf"/>
</dbReference>
<reference evidence="5 7" key="2">
    <citation type="submission" date="2018-07" db="EMBL/GenBank/DDBJ databases">
        <title>Draft Genome Assemblies for Five Robust Yarrowia lipolytica Strains Exhibiting High Lipid Production and Pentose Sugar Utilization and Sugar Alcohol Secretion from Undetoxified Lignocellulosic Biomass Hydrolysates.</title>
        <authorList>
            <consortium name="DOE Joint Genome Institute"/>
            <person name="Walker C."/>
            <person name="Ryu S."/>
            <person name="Na H."/>
            <person name="Zane M."/>
            <person name="LaButti K."/>
            <person name="Lipzen A."/>
            <person name="Haridas S."/>
            <person name="Barry K."/>
            <person name="Grigoriev I.V."/>
            <person name="Quarterman J."/>
            <person name="Slininger P."/>
            <person name="Dien B."/>
            <person name="Trinh C.T."/>
        </authorList>
    </citation>
    <scope>NUCLEOTIDE SEQUENCE [LARGE SCALE GENOMIC DNA]</scope>
    <source>
        <strain evidence="5 7">YB392</strain>
    </source>
</reference>
<dbReference type="OMA" id="CNKIVAP"/>
<dbReference type="PANTHER" id="PTHR11820">
    <property type="entry name" value="ACYLPYRUVASE"/>
    <property type="match status" value="1"/>
</dbReference>
<dbReference type="SUPFAM" id="SSF56529">
    <property type="entry name" value="FAH"/>
    <property type="match status" value="1"/>
</dbReference>
<dbReference type="GO" id="GO:0046872">
    <property type="term" value="F:metal ion binding"/>
    <property type="evidence" value="ECO:0007669"/>
    <property type="project" value="UniProtKB-KW"/>
</dbReference>
<gene>
    <name evidence="5" type="ORF">B0I71DRAFT_137226</name>
    <name evidence="4" type="ORF">YALI1_B04540g</name>
</gene>
<sequence>MFTSSTMSRQFTRLIRFLGTDSKVYFGDAILPSGVKDARLATEAYLIGGDIFGSYTVTDTKVGISKLLSPLNDAHTRTVRFVGMNYGKHADELGLPRPQYPVLFFKPVTALNGPTEDVIVPRIAQATDATDYECELVVVIGKRCRDVNKKEALDYVLGYSCGNDLSQRTWQTERGGGQFSLGKMYDGWAPFGPAIVSPKLAGNPDNLKLSTKVNGEIVQDADTTDMIHKVADVVSFYSQGSTLMPGDLIFTGTPFGVAAGRNPHNWLKDGDVVEIEVENLGTLKNKIVFEKGEKPKL</sequence>
<dbReference type="eggNOG" id="KOG1535">
    <property type="taxonomic scope" value="Eukaryota"/>
</dbReference>
<dbReference type="InterPro" id="IPR011234">
    <property type="entry name" value="Fumarylacetoacetase-like_C"/>
</dbReference>
<protein>
    <recommendedName>
        <fullName evidence="3">Fumarylacetoacetase-like C-terminal domain-containing protein</fullName>
    </recommendedName>
</protein>
<dbReference type="EMBL" id="KZ859180">
    <property type="protein sequence ID" value="RDW22655.1"/>
    <property type="molecule type" value="Genomic_DNA"/>
</dbReference>
<evidence type="ECO:0000313" key="4">
    <source>
        <dbReference type="EMBL" id="AOW01151.1"/>
    </source>
</evidence>
<evidence type="ECO:0000256" key="2">
    <source>
        <dbReference type="ARBA" id="ARBA00022723"/>
    </source>
</evidence>
<dbReference type="Gene3D" id="3.90.850.10">
    <property type="entry name" value="Fumarylacetoacetase-like, C-terminal domain"/>
    <property type="match status" value="1"/>
</dbReference>
<dbReference type="GO" id="GO:0050163">
    <property type="term" value="F:oxaloacetate tautomerase activity"/>
    <property type="evidence" value="ECO:0007669"/>
    <property type="project" value="UniProtKB-ARBA"/>
</dbReference>
<dbReference type="Proteomes" id="UP000256601">
    <property type="component" value="Unassembled WGS sequence"/>
</dbReference>
<evidence type="ECO:0000313" key="5">
    <source>
        <dbReference type="EMBL" id="RDW22655.1"/>
    </source>
</evidence>
<dbReference type="Pfam" id="PF01557">
    <property type="entry name" value="FAA_hydrolase"/>
    <property type="match status" value="1"/>
</dbReference>
<dbReference type="FunFam" id="3.90.850.10:FF:000002">
    <property type="entry name" value="2-hydroxyhepta-2,4-diene-1,7-dioate isomerase"/>
    <property type="match status" value="1"/>
</dbReference>
<dbReference type="KEGG" id="yli:2906872"/>
<dbReference type="EMBL" id="CP017554">
    <property type="protein sequence ID" value="AOW01151.1"/>
    <property type="molecule type" value="Genomic_DNA"/>
</dbReference>
<keyword evidence="2" id="KW-0479">Metal-binding</keyword>
<dbReference type="GeneID" id="2906872"/>
<dbReference type="GO" id="GO:0006107">
    <property type="term" value="P:oxaloacetate metabolic process"/>
    <property type="evidence" value="ECO:0007669"/>
    <property type="project" value="UniProtKB-ARBA"/>
</dbReference>
<dbReference type="AlphaFoldDB" id="A0A1D8N690"/>
<evidence type="ECO:0000313" key="7">
    <source>
        <dbReference type="Proteomes" id="UP000256601"/>
    </source>
</evidence>
<dbReference type="Proteomes" id="UP000182444">
    <property type="component" value="Chromosome 1B"/>
</dbReference>
<evidence type="ECO:0000256" key="1">
    <source>
        <dbReference type="ARBA" id="ARBA00010211"/>
    </source>
</evidence>
<comment type="similarity">
    <text evidence="1">Belongs to the FAH family.</text>
</comment>
<dbReference type="PANTHER" id="PTHR11820:SF112">
    <property type="entry name" value="FUMARYLACETOACETATE HYDROLASE FAMILY PROTEIN (AFU_ORTHOLOGUE AFUA_1G02370)-RELATED"/>
    <property type="match status" value="1"/>
</dbReference>
<organism evidence="4 6">
    <name type="scientific">Yarrowia lipolytica</name>
    <name type="common">Candida lipolytica</name>
    <dbReference type="NCBI Taxonomy" id="4952"/>
    <lineage>
        <taxon>Eukaryota</taxon>
        <taxon>Fungi</taxon>
        <taxon>Dikarya</taxon>
        <taxon>Ascomycota</taxon>
        <taxon>Saccharomycotina</taxon>
        <taxon>Dipodascomycetes</taxon>
        <taxon>Dipodascales</taxon>
        <taxon>Dipodascales incertae sedis</taxon>
        <taxon>Yarrowia</taxon>
    </lineage>
</organism>
<proteinExistence type="inferred from homology"/>
<reference evidence="4 6" key="1">
    <citation type="journal article" date="2016" name="PLoS ONE">
        <title>Sequence Assembly of Yarrowia lipolytica Strain W29/CLIB89 Shows Transposable Element Diversity.</title>
        <authorList>
            <person name="Magnan C."/>
            <person name="Yu J."/>
            <person name="Chang I."/>
            <person name="Jahn E."/>
            <person name="Kanomata Y."/>
            <person name="Wu J."/>
            <person name="Zeller M."/>
            <person name="Oakes M."/>
            <person name="Baldi P."/>
            <person name="Sandmeyer S."/>
        </authorList>
    </citation>
    <scope>NUCLEOTIDE SEQUENCE [LARGE SCALE GENOMIC DNA]</scope>
    <source>
        <strain evidence="4">CLIB89</strain>
        <strain evidence="6">CLIB89(W29)</strain>
    </source>
</reference>
<dbReference type="VEuPathDB" id="FungiDB:YALI0_B03080g"/>
<accession>A0A1D8N690</accession>
<evidence type="ECO:0000259" key="3">
    <source>
        <dbReference type="Pfam" id="PF01557"/>
    </source>
</evidence>
<dbReference type="VEuPathDB" id="FungiDB:YALI1_B04540g"/>
<name>A0A1D8N690_YARLL</name>
<feature type="domain" description="Fumarylacetoacetase-like C-terminal" evidence="3">
    <location>
        <begin position="81"/>
        <end position="288"/>
    </location>
</feature>